<comment type="function">
    <text evidence="5">Effector that suppresses plant defense responses during pathogen infection.</text>
</comment>
<gene>
    <name evidence="6" type="ORF">AM587_10009641</name>
</gene>
<evidence type="ECO:0000256" key="2">
    <source>
        <dbReference type="ARBA" id="ARBA00010400"/>
    </source>
</evidence>
<keyword evidence="4" id="KW-0732">Signal</keyword>
<protein>
    <recommendedName>
        <fullName evidence="5">RxLR effector protein</fullName>
    </recommendedName>
</protein>
<dbReference type="InterPro" id="IPR031825">
    <property type="entry name" value="RXLR"/>
</dbReference>
<dbReference type="Pfam" id="PF16810">
    <property type="entry name" value="RXLR"/>
    <property type="match status" value="1"/>
</dbReference>
<dbReference type="GO" id="GO:0005576">
    <property type="term" value="C:extracellular region"/>
    <property type="evidence" value="ECO:0007669"/>
    <property type="project" value="UniProtKB-SubCell"/>
</dbReference>
<keyword evidence="3 5" id="KW-0964">Secreted</keyword>
<evidence type="ECO:0000313" key="6">
    <source>
        <dbReference type="EMBL" id="KUF85601.1"/>
    </source>
</evidence>
<comment type="caution">
    <text evidence="6">The sequence shown here is derived from an EMBL/GenBank/DDBJ whole genome shotgun (WGS) entry which is preliminary data.</text>
</comment>
<evidence type="ECO:0000256" key="3">
    <source>
        <dbReference type="ARBA" id="ARBA00022525"/>
    </source>
</evidence>
<name>A0A0W8CNI4_PHYNI</name>
<comment type="subcellular location">
    <subcellularLocation>
        <location evidence="1 5">Secreted</location>
    </subcellularLocation>
</comment>
<accession>A0A0W8CNI4</accession>
<dbReference type="EMBL" id="LNFO01002476">
    <property type="protein sequence ID" value="KUF85601.1"/>
    <property type="molecule type" value="Genomic_DNA"/>
</dbReference>
<evidence type="ECO:0000256" key="4">
    <source>
        <dbReference type="ARBA" id="ARBA00022729"/>
    </source>
</evidence>
<reference evidence="6 7" key="1">
    <citation type="submission" date="2015-11" db="EMBL/GenBank/DDBJ databases">
        <title>Genomes and virulence difference between two physiological races of Phytophthora nicotianae.</title>
        <authorList>
            <person name="Liu H."/>
            <person name="Ma X."/>
            <person name="Yu H."/>
            <person name="Fang D."/>
            <person name="Li Y."/>
            <person name="Wang X."/>
            <person name="Wang W."/>
            <person name="Dong Y."/>
            <person name="Xiao B."/>
        </authorList>
    </citation>
    <scope>NUCLEOTIDE SEQUENCE [LARGE SCALE GENOMIC DNA]</scope>
    <source>
        <strain evidence="7">race 0</strain>
    </source>
</reference>
<dbReference type="Proteomes" id="UP000052943">
    <property type="component" value="Unassembled WGS sequence"/>
</dbReference>
<proteinExistence type="inferred from homology"/>
<dbReference type="OrthoDB" id="129917at2759"/>
<evidence type="ECO:0000256" key="1">
    <source>
        <dbReference type="ARBA" id="ARBA00004613"/>
    </source>
</evidence>
<comment type="domain">
    <text evidence="5">The RxLR-dEER motif acts to carry the protein into the host cell cytoplasm through binding to cell surface phosphatidylinositol-3-phosphate.</text>
</comment>
<comment type="similarity">
    <text evidence="2 5">Belongs to the RxLR effector family.</text>
</comment>
<dbReference type="AlphaFoldDB" id="A0A0W8CNI4"/>
<sequence length="255" mass="28624">MLGTRMLGQYLGSLSNSLNDSHNSNPPLHISRALIKSVMRVSYFCIVLASILVATSDTVQATENQMRLSTKIDSTKAEAMNKRLLRSYNMDVLEENNEERINVGPGALSQAKRLTSRDIDVIYAAHNVQTDRSNIDKLFKHAKDGKIDGWLDKVTLEKLTLKDRVHLQETFNQLKNSGITPEKSESVAIWSQSRCPLPPLRNDVQPLHEVRSGHNSLGYKLIGERQAGFEYTAFDDDNTTLTLFADLCFINMATI</sequence>
<organism evidence="6 7">
    <name type="scientific">Phytophthora nicotianae</name>
    <name type="common">Potato buckeye rot agent</name>
    <name type="synonym">Phytophthora parasitica</name>
    <dbReference type="NCBI Taxonomy" id="4792"/>
    <lineage>
        <taxon>Eukaryota</taxon>
        <taxon>Sar</taxon>
        <taxon>Stramenopiles</taxon>
        <taxon>Oomycota</taxon>
        <taxon>Peronosporomycetes</taxon>
        <taxon>Peronosporales</taxon>
        <taxon>Peronosporaceae</taxon>
        <taxon>Phytophthora</taxon>
    </lineage>
</organism>
<evidence type="ECO:0000313" key="7">
    <source>
        <dbReference type="Proteomes" id="UP000052943"/>
    </source>
</evidence>
<evidence type="ECO:0000256" key="5">
    <source>
        <dbReference type="RuleBase" id="RU367124"/>
    </source>
</evidence>